<dbReference type="EMBL" id="AHGT01000001">
    <property type="protein sequence ID" value="ESU39761.1"/>
    <property type="molecule type" value="Genomic_DNA"/>
</dbReference>
<evidence type="ECO:0000256" key="1">
    <source>
        <dbReference type="SAM" id="Coils"/>
    </source>
</evidence>
<sequence length="111" mass="13050">VRSQAMSYEQMSREELLAEIKQLQTANSQLAQQNMKLVFLNKERDQRLMRCEAVIRRYRSRLVRWFEDMQHDPLAFDIPEQEEVAMATYGVVSTTSIHNEQDTLQAEEDGV</sequence>
<reference evidence="3" key="1">
    <citation type="submission" date="2012-02" db="EMBL/GenBank/DDBJ databases">
        <title>Genome sequencing of Giardia lamblia Genotypes A2 and B isolates (DH and GS) and comparative analysis with the genomes of Genotypes A1 and E (WB and Pig).</title>
        <authorList>
            <person name="Adam R."/>
            <person name="Dahlstrom E."/>
            <person name="Martens C."/>
            <person name="Bruno D."/>
            <person name="Barbian K."/>
            <person name="Porcella S.F."/>
            <person name="Nash T."/>
        </authorList>
    </citation>
    <scope>NUCLEOTIDE SEQUENCE</scope>
    <source>
        <strain evidence="3">DH</strain>
    </source>
</reference>
<comment type="caution">
    <text evidence="2">The sequence shown here is derived from an EMBL/GenBank/DDBJ whole genome shotgun (WGS) entry which is preliminary data.</text>
</comment>
<evidence type="ECO:0000313" key="2">
    <source>
        <dbReference type="EMBL" id="ESU39761.1"/>
    </source>
</evidence>
<organism evidence="2 3">
    <name type="scientific">Giardia intestinalis</name>
    <name type="common">Giardia lamblia</name>
    <dbReference type="NCBI Taxonomy" id="5741"/>
    <lineage>
        <taxon>Eukaryota</taxon>
        <taxon>Metamonada</taxon>
        <taxon>Diplomonadida</taxon>
        <taxon>Hexamitidae</taxon>
        <taxon>Giardiinae</taxon>
        <taxon>Giardia</taxon>
    </lineage>
</organism>
<reference evidence="2 3" key="2">
    <citation type="journal article" date="2013" name="Genome Biol. Evol.">
        <title>Genome sequencing of Giardia lamblia genotypes A2 and B isolates (DH and GS) and comparative analysis with the genomes of genotypes A1 and E (WB and Pig).</title>
        <authorList>
            <person name="Adam R.D."/>
            <person name="Dahlstrom E.W."/>
            <person name="Martens C.A."/>
            <person name="Bruno D.P."/>
            <person name="Barbian K.D."/>
            <person name="Ricklefs S.M."/>
            <person name="Hernandez M.M."/>
            <person name="Narla N.P."/>
            <person name="Patel R.B."/>
            <person name="Porcella S.F."/>
            <person name="Nash T.E."/>
        </authorList>
    </citation>
    <scope>NUCLEOTIDE SEQUENCE [LARGE SCALE GENOMIC DNA]</scope>
    <source>
        <strain evidence="2 3">DH</strain>
    </source>
</reference>
<dbReference type="VEuPathDB" id="GiardiaDB:DHA2_28526"/>
<proteinExistence type="predicted"/>
<feature type="non-terminal residue" evidence="2">
    <location>
        <position position="1"/>
    </location>
</feature>
<evidence type="ECO:0000313" key="3">
    <source>
        <dbReference type="Proteomes" id="UP000018320"/>
    </source>
</evidence>
<keyword evidence="1" id="KW-0175">Coiled coil</keyword>
<dbReference type="VEuPathDB" id="GiardiaDB:QR46_1110"/>
<dbReference type="VEuPathDB" id="GiardiaDB:GL50803_0028526"/>
<name>V6TM12_GIAIN</name>
<gene>
    <name evidence="2" type="ORF">DHA2_28526</name>
</gene>
<dbReference type="VEuPathDB" id="GiardiaDB:GL50581_2091"/>
<feature type="coiled-coil region" evidence="1">
    <location>
        <begin position="13"/>
        <end position="43"/>
    </location>
</feature>
<protein>
    <submittedName>
        <fullName evidence="2">Uncharacterized protein</fullName>
    </submittedName>
</protein>
<accession>V6TM12</accession>
<dbReference type="Proteomes" id="UP000018320">
    <property type="component" value="Unassembled WGS sequence"/>
</dbReference>
<dbReference type="AlphaFoldDB" id="V6TM12"/>